<feature type="transmembrane region" description="Helical" evidence="7">
    <location>
        <begin position="152"/>
        <end position="176"/>
    </location>
</feature>
<comment type="caution">
    <text evidence="9">The sequence shown here is derived from an EMBL/GenBank/DDBJ whole genome shotgun (WGS) entry which is preliminary data.</text>
</comment>
<comment type="subcellular location">
    <subcellularLocation>
        <location evidence="1">Membrane</location>
        <topology evidence="1">Multi-pass membrane protein</topology>
    </subcellularLocation>
</comment>
<evidence type="ECO:0000256" key="6">
    <source>
        <dbReference type="SAM" id="MobiDB-lite"/>
    </source>
</evidence>
<evidence type="ECO:0000256" key="2">
    <source>
        <dbReference type="ARBA" id="ARBA00022692"/>
    </source>
</evidence>
<dbReference type="PANTHER" id="PTHR33048:SF158">
    <property type="entry name" value="MEMBRANE PROTEIN PTH11-LIKE, PUTATIVE-RELATED"/>
    <property type="match status" value="1"/>
</dbReference>
<evidence type="ECO:0000313" key="9">
    <source>
        <dbReference type="EMBL" id="KAL2042250.1"/>
    </source>
</evidence>
<evidence type="ECO:0000256" key="3">
    <source>
        <dbReference type="ARBA" id="ARBA00022989"/>
    </source>
</evidence>
<feature type="transmembrane region" description="Helical" evidence="7">
    <location>
        <begin position="71"/>
        <end position="93"/>
    </location>
</feature>
<evidence type="ECO:0000256" key="1">
    <source>
        <dbReference type="ARBA" id="ARBA00004141"/>
    </source>
</evidence>
<feature type="transmembrane region" description="Helical" evidence="7">
    <location>
        <begin position="199"/>
        <end position="223"/>
    </location>
</feature>
<keyword evidence="10" id="KW-1185">Reference proteome</keyword>
<comment type="similarity">
    <text evidence="5">Belongs to the SAT4 family.</text>
</comment>
<feature type="transmembrane region" description="Helical" evidence="7">
    <location>
        <begin position="116"/>
        <end position="140"/>
    </location>
</feature>
<feature type="transmembrane region" description="Helical" evidence="7">
    <location>
        <begin position="38"/>
        <end position="59"/>
    </location>
</feature>
<evidence type="ECO:0000256" key="7">
    <source>
        <dbReference type="SAM" id="Phobius"/>
    </source>
</evidence>
<feature type="domain" description="Rhodopsin" evidence="8">
    <location>
        <begin position="55"/>
        <end position="297"/>
    </location>
</feature>
<dbReference type="EMBL" id="JBEFKJ010000014">
    <property type="protein sequence ID" value="KAL2042250.1"/>
    <property type="molecule type" value="Genomic_DNA"/>
</dbReference>
<dbReference type="InterPro" id="IPR052337">
    <property type="entry name" value="SAT4-like"/>
</dbReference>
<proteinExistence type="inferred from homology"/>
<feature type="region of interest" description="Disordered" evidence="6">
    <location>
        <begin position="324"/>
        <end position="358"/>
    </location>
</feature>
<evidence type="ECO:0000259" key="8">
    <source>
        <dbReference type="Pfam" id="PF20684"/>
    </source>
</evidence>
<evidence type="ECO:0000256" key="4">
    <source>
        <dbReference type="ARBA" id="ARBA00023136"/>
    </source>
</evidence>
<gene>
    <name evidence="9" type="ORF">N7G274_004738</name>
</gene>
<accession>A0ABR4A9W9</accession>
<keyword evidence="2 7" id="KW-0812">Transmembrane</keyword>
<dbReference type="Proteomes" id="UP001590950">
    <property type="component" value="Unassembled WGS sequence"/>
</dbReference>
<organism evidence="9 10">
    <name type="scientific">Stereocaulon virgatum</name>
    <dbReference type="NCBI Taxonomy" id="373712"/>
    <lineage>
        <taxon>Eukaryota</taxon>
        <taxon>Fungi</taxon>
        <taxon>Dikarya</taxon>
        <taxon>Ascomycota</taxon>
        <taxon>Pezizomycotina</taxon>
        <taxon>Lecanoromycetes</taxon>
        <taxon>OSLEUM clade</taxon>
        <taxon>Lecanoromycetidae</taxon>
        <taxon>Lecanorales</taxon>
        <taxon>Lecanorineae</taxon>
        <taxon>Stereocaulaceae</taxon>
        <taxon>Stereocaulon</taxon>
    </lineage>
</organism>
<keyword evidence="3 7" id="KW-1133">Transmembrane helix</keyword>
<feature type="transmembrane region" description="Helical" evidence="7">
    <location>
        <begin position="235"/>
        <end position="255"/>
    </location>
</feature>
<feature type="transmembrane region" description="Helical" evidence="7">
    <location>
        <begin position="267"/>
        <end position="287"/>
    </location>
</feature>
<sequence>MVVKLDLSDPAILRYPAATPPPGVTPNFTHPDSKGPKLVVGGGVLLAIMMICITIRVYTKLHIINKFSWDDLTIFLSALGSIALYGAGIYPTINGPVGKHQYDIRLGDLSNSNYSIPIYIMELLISPVLWITKLSFFLLYLQLFWPMRWVKLSIYVGATLSTVIYWSVWIASFVLVTPKPGETWLQVYFSVSQYKTTKLAIFIAWIGLAIDLLLLILPSIAVYQLQLSNTRKFGIILIFSAGLIAVIASALSIYYRQQILHSSDATWLLINVELLVLIEIFVGIITNSMPSCARMFRHHLPPWATLKSHFSRWNYTIRLSSGKSQLHSQMGTRDSNSDSQRNMSGYNEGDQHGTPRGAVGVTQVEMDRLKTVKTHIKAGPQGPVEEDGIYLKHDLHQKWSRTTSETADGHGEKV</sequence>
<evidence type="ECO:0000313" key="10">
    <source>
        <dbReference type="Proteomes" id="UP001590950"/>
    </source>
</evidence>
<dbReference type="Pfam" id="PF20684">
    <property type="entry name" value="Fung_rhodopsin"/>
    <property type="match status" value="1"/>
</dbReference>
<dbReference type="InterPro" id="IPR049326">
    <property type="entry name" value="Rhodopsin_dom_fungi"/>
</dbReference>
<name>A0ABR4A9W9_9LECA</name>
<keyword evidence="4 7" id="KW-0472">Membrane</keyword>
<reference evidence="9 10" key="1">
    <citation type="submission" date="2024-09" db="EMBL/GenBank/DDBJ databases">
        <title>Rethinking Asexuality: The Enigmatic Case of Functional Sexual Genes in Lepraria (Stereocaulaceae).</title>
        <authorList>
            <person name="Doellman M."/>
            <person name="Sun Y."/>
            <person name="Barcenas-Pena A."/>
            <person name="Lumbsch H.T."/>
            <person name="Grewe F."/>
        </authorList>
    </citation>
    <scope>NUCLEOTIDE SEQUENCE [LARGE SCALE GENOMIC DNA]</scope>
    <source>
        <strain evidence="9 10">Mercado 3170</strain>
    </source>
</reference>
<protein>
    <recommendedName>
        <fullName evidence="8">Rhodopsin domain-containing protein</fullName>
    </recommendedName>
</protein>
<dbReference type="PANTHER" id="PTHR33048">
    <property type="entry name" value="PTH11-LIKE INTEGRAL MEMBRANE PROTEIN (AFU_ORTHOLOGUE AFUA_5G11245)"/>
    <property type="match status" value="1"/>
</dbReference>
<feature type="compositionally biased region" description="Polar residues" evidence="6">
    <location>
        <begin position="324"/>
        <end position="345"/>
    </location>
</feature>
<evidence type="ECO:0000256" key="5">
    <source>
        <dbReference type="ARBA" id="ARBA00038359"/>
    </source>
</evidence>